<dbReference type="eggNOG" id="ENOG5032VX4">
    <property type="taxonomic scope" value="Bacteria"/>
</dbReference>
<dbReference type="STRING" id="522772.Dacet_0752"/>
<dbReference type="KEGG" id="dap:Dacet_0752"/>
<proteinExistence type="predicted"/>
<sequence>MTEEQVEIFLKLQPQIKSAYDEITLLSKKKPTEPLNKFKLKFINSMLNQANHILQNDYIPFPDEFEQFDVDDMPNNGDVVFILSHYLTSLEKLRCDNIKYQKHYYYWVIDGEVSTLKTSPPCIK</sequence>
<dbReference type="AlphaFoldDB" id="D4H5B6"/>
<gene>
    <name evidence="1" type="ordered locus">Dacet_0752</name>
</gene>
<dbReference type="EMBL" id="CP001968">
    <property type="protein sequence ID" value="ADD67536.1"/>
    <property type="molecule type" value="Genomic_DNA"/>
</dbReference>
<dbReference type="HOGENOM" id="CLU_156572_0_0_0"/>
<reference evidence="1 2" key="1">
    <citation type="journal article" date="2010" name="Stand. Genomic Sci.">
        <title>Complete genome sequence of Denitrovibrio acetiphilus type strain (N2460).</title>
        <authorList>
            <person name="Kiss H."/>
            <person name="Lang E."/>
            <person name="Lapidus A."/>
            <person name="Copeland A."/>
            <person name="Nolan M."/>
            <person name="Glavina Del Rio T."/>
            <person name="Chen F."/>
            <person name="Lucas S."/>
            <person name="Tice H."/>
            <person name="Cheng J.F."/>
            <person name="Han C."/>
            <person name="Goodwin L."/>
            <person name="Pitluck S."/>
            <person name="Liolios K."/>
            <person name="Pati A."/>
            <person name="Ivanova N."/>
            <person name="Mavromatis K."/>
            <person name="Chen A."/>
            <person name="Palaniappan K."/>
            <person name="Land M."/>
            <person name="Hauser L."/>
            <person name="Chang Y.J."/>
            <person name="Jeffries C.D."/>
            <person name="Detter J.C."/>
            <person name="Brettin T."/>
            <person name="Spring S."/>
            <person name="Rohde M."/>
            <person name="Goker M."/>
            <person name="Woyke T."/>
            <person name="Bristow J."/>
            <person name="Eisen J.A."/>
            <person name="Markowitz V."/>
            <person name="Hugenholtz P."/>
            <person name="Kyrpides N.C."/>
            <person name="Klenk H.P."/>
        </authorList>
    </citation>
    <scope>NUCLEOTIDE SEQUENCE [LARGE SCALE GENOMIC DNA]</scope>
    <source>
        <strain evidence="2">DSM 12809 / NBRC 114555 / N2460</strain>
    </source>
</reference>
<accession>D4H5B6</accession>
<evidence type="ECO:0000313" key="1">
    <source>
        <dbReference type="EMBL" id="ADD67536.1"/>
    </source>
</evidence>
<dbReference type="InParanoid" id="D4H5B6"/>
<evidence type="ECO:0000313" key="2">
    <source>
        <dbReference type="Proteomes" id="UP000002012"/>
    </source>
</evidence>
<dbReference type="OrthoDB" id="8564023at2"/>
<dbReference type="RefSeq" id="WP_013010072.1">
    <property type="nucleotide sequence ID" value="NC_013943.1"/>
</dbReference>
<dbReference type="PaxDb" id="522772-Dacet_0752"/>
<dbReference type="Proteomes" id="UP000002012">
    <property type="component" value="Chromosome"/>
</dbReference>
<protein>
    <submittedName>
        <fullName evidence="1">Uncharacterized protein</fullName>
    </submittedName>
</protein>
<name>D4H5B6_DENA2</name>
<keyword evidence="2" id="KW-1185">Reference proteome</keyword>
<organism evidence="1 2">
    <name type="scientific">Denitrovibrio acetiphilus (strain DSM 12809 / NBRC 114555 / N2460)</name>
    <dbReference type="NCBI Taxonomy" id="522772"/>
    <lineage>
        <taxon>Bacteria</taxon>
        <taxon>Pseudomonadati</taxon>
        <taxon>Deferribacterota</taxon>
        <taxon>Deferribacteres</taxon>
        <taxon>Deferribacterales</taxon>
        <taxon>Geovibrionaceae</taxon>
        <taxon>Denitrovibrio</taxon>
    </lineage>
</organism>